<evidence type="ECO:0000313" key="4">
    <source>
        <dbReference type="Proteomes" id="UP000235371"/>
    </source>
</evidence>
<dbReference type="STRING" id="1095630.A0A2J6T6W3"/>
<gene>
    <name evidence="3" type="ORF">K444DRAFT_530869</name>
</gene>
<dbReference type="PROSITE" id="PS51502">
    <property type="entry name" value="S_R_A_B_BARREL"/>
    <property type="match status" value="1"/>
</dbReference>
<dbReference type="GeneID" id="36583009"/>
<evidence type="ECO:0000259" key="2">
    <source>
        <dbReference type="PROSITE" id="PS51502"/>
    </source>
</evidence>
<dbReference type="Proteomes" id="UP000235371">
    <property type="component" value="Unassembled WGS sequence"/>
</dbReference>
<accession>A0A2J6T6W3</accession>
<protein>
    <recommendedName>
        <fullName evidence="2">Stress-response A/B barrel domain-containing protein</fullName>
    </recommendedName>
</protein>
<dbReference type="InParanoid" id="A0A2J6T6W3"/>
<dbReference type="InterPro" id="IPR044662">
    <property type="entry name" value="HS1/DABB1-like"/>
</dbReference>
<dbReference type="InterPro" id="IPR013097">
    <property type="entry name" value="Dabb"/>
</dbReference>
<comment type="subunit">
    <text evidence="1">Homodimer.</text>
</comment>
<sequence>MGEVIHVVQLKFKPEVDTGKIEEILASLKALKTKCVHPDTKKNYIRSIRLGRDNSPEGLQVCNGYTHMVVSEFDSVADRDYYSLKDPVHKALAGGLPPFIAALQVLDIEV</sequence>
<dbReference type="PANTHER" id="PTHR33178">
    <property type="match status" value="1"/>
</dbReference>
<name>A0A2J6T6W3_9HELO</name>
<dbReference type="AlphaFoldDB" id="A0A2J6T6W3"/>
<feature type="domain" description="Stress-response A/B barrel" evidence="2">
    <location>
        <begin position="4"/>
        <end position="108"/>
    </location>
</feature>
<dbReference type="Gene3D" id="3.30.70.100">
    <property type="match status" value="1"/>
</dbReference>
<organism evidence="3 4">
    <name type="scientific">Hyaloscypha bicolor E</name>
    <dbReference type="NCBI Taxonomy" id="1095630"/>
    <lineage>
        <taxon>Eukaryota</taxon>
        <taxon>Fungi</taxon>
        <taxon>Dikarya</taxon>
        <taxon>Ascomycota</taxon>
        <taxon>Pezizomycotina</taxon>
        <taxon>Leotiomycetes</taxon>
        <taxon>Helotiales</taxon>
        <taxon>Hyaloscyphaceae</taxon>
        <taxon>Hyaloscypha</taxon>
        <taxon>Hyaloscypha bicolor</taxon>
    </lineage>
</organism>
<dbReference type="OrthoDB" id="1601230at2759"/>
<proteinExistence type="predicted"/>
<evidence type="ECO:0000313" key="3">
    <source>
        <dbReference type="EMBL" id="PMD58756.1"/>
    </source>
</evidence>
<keyword evidence="4" id="KW-1185">Reference proteome</keyword>
<dbReference type="EMBL" id="KZ613817">
    <property type="protein sequence ID" value="PMD58756.1"/>
    <property type="molecule type" value="Genomic_DNA"/>
</dbReference>
<evidence type="ECO:0000256" key="1">
    <source>
        <dbReference type="ARBA" id="ARBA00011738"/>
    </source>
</evidence>
<dbReference type="SMART" id="SM00886">
    <property type="entry name" value="Dabb"/>
    <property type="match status" value="1"/>
</dbReference>
<dbReference type="InterPro" id="IPR011008">
    <property type="entry name" value="Dimeric_a/b-barrel"/>
</dbReference>
<dbReference type="RefSeq" id="XP_024735660.1">
    <property type="nucleotide sequence ID" value="XM_024874929.1"/>
</dbReference>
<reference evidence="3 4" key="1">
    <citation type="submission" date="2016-04" db="EMBL/GenBank/DDBJ databases">
        <title>A degradative enzymes factory behind the ericoid mycorrhizal symbiosis.</title>
        <authorList>
            <consortium name="DOE Joint Genome Institute"/>
            <person name="Martino E."/>
            <person name="Morin E."/>
            <person name="Grelet G."/>
            <person name="Kuo A."/>
            <person name="Kohler A."/>
            <person name="Daghino S."/>
            <person name="Barry K."/>
            <person name="Choi C."/>
            <person name="Cichocki N."/>
            <person name="Clum A."/>
            <person name="Copeland A."/>
            <person name="Hainaut M."/>
            <person name="Haridas S."/>
            <person name="Labutti K."/>
            <person name="Lindquist E."/>
            <person name="Lipzen A."/>
            <person name="Khouja H.-R."/>
            <person name="Murat C."/>
            <person name="Ohm R."/>
            <person name="Olson A."/>
            <person name="Spatafora J."/>
            <person name="Veneault-Fourrey C."/>
            <person name="Henrissat B."/>
            <person name="Grigoriev I."/>
            <person name="Martin F."/>
            <person name="Perotto S."/>
        </authorList>
    </citation>
    <scope>NUCLEOTIDE SEQUENCE [LARGE SCALE GENOMIC DNA]</scope>
    <source>
        <strain evidence="3 4">E</strain>
    </source>
</reference>
<dbReference type="SUPFAM" id="SSF54909">
    <property type="entry name" value="Dimeric alpha+beta barrel"/>
    <property type="match status" value="1"/>
</dbReference>
<dbReference type="PANTHER" id="PTHR33178:SF10">
    <property type="entry name" value="STRESS-RESPONSE A_B BARREL DOMAIN-CONTAINING PROTEIN"/>
    <property type="match status" value="1"/>
</dbReference>
<dbReference type="Pfam" id="PF07876">
    <property type="entry name" value="Dabb"/>
    <property type="match status" value="1"/>
</dbReference>